<dbReference type="InterPro" id="IPR055089">
    <property type="entry name" value="COP9_N"/>
</dbReference>
<evidence type="ECO:0000256" key="9">
    <source>
        <dbReference type="SAM" id="MobiDB-lite"/>
    </source>
</evidence>
<dbReference type="Gene3D" id="1.25.40.570">
    <property type="match status" value="1"/>
</dbReference>
<keyword evidence="8" id="KW-0539">Nucleus</keyword>
<reference evidence="11 12" key="1">
    <citation type="submission" date="2021-03" db="EMBL/GenBank/DDBJ databases">
        <authorList>
            <person name="King G.J."/>
            <person name="Bancroft I."/>
            <person name="Baten A."/>
            <person name="Bloomfield J."/>
            <person name="Borpatragohain P."/>
            <person name="He Z."/>
            <person name="Irish N."/>
            <person name="Irwin J."/>
            <person name="Liu K."/>
            <person name="Mauleon R.P."/>
            <person name="Moore J."/>
            <person name="Morris R."/>
            <person name="Ostergaard L."/>
            <person name="Wang B."/>
            <person name="Wells R."/>
        </authorList>
    </citation>
    <scope>NUCLEOTIDE SEQUENCE [LARGE SCALE GENOMIC DNA]</scope>
    <source>
        <strain evidence="11">R-o-18</strain>
        <tissue evidence="11">Leaf</tissue>
    </source>
</reference>
<evidence type="ECO:0000256" key="5">
    <source>
        <dbReference type="ARBA" id="ARBA00014878"/>
    </source>
</evidence>
<evidence type="ECO:0000256" key="7">
    <source>
        <dbReference type="ARBA" id="ARBA00022790"/>
    </source>
</evidence>
<dbReference type="InterPro" id="IPR000717">
    <property type="entry name" value="PCI_dom"/>
</dbReference>
<dbReference type="InterPro" id="IPR013094">
    <property type="entry name" value="AB_hydrolase_3"/>
</dbReference>
<evidence type="ECO:0000313" key="12">
    <source>
        <dbReference type="Proteomes" id="UP000823674"/>
    </source>
</evidence>
<dbReference type="SUPFAM" id="SSF53474">
    <property type="entry name" value="alpha/beta-Hydrolases"/>
    <property type="match status" value="1"/>
</dbReference>
<evidence type="ECO:0000313" key="11">
    <source>
        <dbReference type="EMBL" id="KAG5403195.1"/>
    </source>
</evidence>
<dbReference type="PROSITE" id="PS50250">
    <property type="entry name" value="PCI"/>
    <property type="match status" value="1"/>
</dbReference>
<feature type="domain" description="PCI" evidence="10">
    <location>
        <begin position="188"/>
        <end position="357"/>
    </location>
</feature>
<keyword evidence="6" id="KW-0963">Cytoplasm</keyword>
<protein>
    <recommendedName>
        <fullName evidence="5">COP9 signalosome complex subunit 3</fullName>
    </recommendedName>
</protein>
<evidence type="ECO:0000256" key="8">
    <source>
        <dbReference type="ARBA" id="ARBA00023242"/>
    </source>
</evidence>
<sequence length="890" mass="99161">MSTVEAVITSIQGLSASSSDLYALHDLLKGAVDSLRTDSELQLSTLDQLDPSTHSLGYLYLLDVLTYGPVSKEKVLLIARFINACDAVQIRLASEKFVSLCKRFKDKVLELRDPLLGVAPLLAAVRKVQVSTKRLTALHPDCLQLCLLAKCYKAGFSILSDDILEVDQPREFYLYCYYGGMICIGLKRFQKALELLYNVVTAPMHIVNAIALEAYKKYILVTLIHSGQFSISLPKCASTTAKSSFKTWCTPYIEVGMRYNDGKISELEAVLVANSSDFEKDNNLGLVKQAVASLYKRNILRLTQKYLTLSLQDIANMVQLANAKEAEMRVLQMIQDGQIHALINQKDGMVRFLEDPEQYKTSEMIEIMDSVIQRTIGLSKNLIAMDESLSCDPLYLGKVGRERQRYDFGEDFDTVPQKFSIHRTRNWASSILNLSNKFDLSLRSISTRRRDLRSIPMPSVAVKLYSVFFKLLLKHRLQSLISISPDHAPPDSFGVSTRSDESVAAANPSFTDGVATKDIHIDPMTSLTVRIFLPESALSPTEPRSDRRHSLTPLNHSSPAPEPRRNSYGSTNSENLESYGGYAPSPKRSSRKLPVMLQFHGGGWVSGGSDSAANDFFCRRIAKVCDVIVLAVGYRLAPENRYPAAFEDGVKVLHWLGKQANLADCCKSLGNNNRRVNGVELKKVNVQGHIVDAFGASMVEPWLAAHADPSRCVLLGVSCGGNIADYVARKAVEAGKLLDPVKVVAQVLMYPFFIGNNPTQSEIKLANSYFYDKPVSVLAWKLFLPEKEFDFDHPAANPLAHNRSGPPLKLMPPTLTVVAEHDWMRDRAIAYAEELRKVNVDSPVLEYKDAVHEFATLDMLLKTPQAQACAEDIAIWVKKYISLRGHEFSY</sequence>
<dbReference type="SUPFAM" id="SSF46785">
    <property type="entry name" value="Winged helix' DNA-binding domain"/>
    <property type="match status" value="1"/>
</dbReference>
<dbReference type="Pfam" id="PF07859">
    <property type="entry name" value="Abhydrolase_3"/>
    <property type="match status" value="1"/>
</dbReference>
<accession>A0ABQ7MZG0</accession>
<evidence type="ECO:0000256" key="2">
    <source>
        <dbReference type="ARBA" id="ARBA00004496"/>
    </source>
</evidence>
<gene>
    <name evidence="11" type="primary">A03p006740.1_BraROA</name>
    <name evidence="11" type="ORF">IGI04_009314</name>
</gene>
<evidence type="ECO:0000256" key="4">
    <source>
        <dbReference type="ARBA" id="ARBA00010515"/>
    </source>
</evidence>
<feature type="compositionally biased region" description="Polar residues" evidence="9">
    <location>
        <begin position="567"/>
        <end position="576"/>
    </location>
</feature>
<dbReference type="PANTHER" id="PTHR10758">
    <property type="entry name" value="26S PROTEASOME NON-ATPASE REGULATORY SUBUNIT 3/COP9 SIGNALOSOME COMPLEX SUBUNIT 3"/>
    <property type="match status" value="1"/>
</dbReference>
<comment type="subcellular location">
    <subcellularLocation>
        <location evidence="2">Cytoplasm</location>
    </subcellularLocation>
    <subcellularLocation>
        <location evidence="1">Nucleus</location>
    </subcellularLocation>
</comment>
<dbReference type="InterPro" id="IPR050756">
    <property type="entry name" value="CSN3"/>
</dbReference>
<dbReference type="Pfam" id="PF22788">
    <property type="entry name" value="COP9_hel_rpt"/>
    <property type="match status" value="1"/>
</dbReference>
<name>A0ABQ7MZG0_BRACM</name>
<dbReference type="InterPro" id="IPR029058">
    <property type="entry name" value="AB_hydrolase_fold"/>
</dbReference>
<dbReference type="SMART" id="SM00088">
    <property type="entry name" value="PINT"/>
    <property type="match status" value="1"/>
</dbReference>
<evidence type="ECO:0000259" key="10">
    <source>
        <dbReference type="PROSITE" id="PS50250"/>
    </source>
</evidence>
<comment type="similarity">
    <text evidence="4">Belongs to the 'GDXG' lipolytic enzyme family.</text>
</comment>
<dbReference type="Pfam" id="PF01399">
    <property type="entry name" value="PCI"/>
    <property type="match status" value="1"/>
</dbReference>
<keyword evidence="12" id="KW-1185">Reference proteome</keyword>
<comment type="caution">
    <text evidence="11">The sequence shown here is derived from an EMBL/GenBank/DDBJ whole genome shotgun (WGS) entry which is preliminary data.</text>
</comment>
<dbReference type="Gene3D" id="3.40.50.1820">
    <property type="entry name" value="alpha/beta hydrolase"/>
    <property type="match status" value="1"/>
</dbReference>
<dbReference type="Proteomes" id="UP000823674">
    <property type="component" value="Chromosome A03"/>
</dbReference>
<feature type="region of interest" description="Disordered" evidence="9">
    <location>
        <begin position="538"/>
        <end position="587"/>
    </location>
</feature>
<comment type="similarity">
    <text evidence="3">Belongs to the CSN3 family.</text>
</comment>
<dbReference type="InterPro" id="IPR036390">
    <property type="entry name" value="WH_DNA-bd_sf"/>
</dbReference>
<organism evidence="11 12">
    <name type="scientific">Brassica rapa subsp. trilocularis</name>
    <dbReference type="NCBI Taxonomy" id="1813537"/>
    <lineage>
        <taxon>Eukaryota</taxon>
        <taxon>Viridiplantae</taxon>
        <taxon>Streptophyta</taxon>
        <taxon>Embryophyta</taxon>
        <taxon>Tracheophyta</taxon>
        <taxon>Spermatophyta</taxon>
        <taxon>Magnoliopsida</taxon>
        <taxon>eudicotyledons</taxon>
        <taxon>Gunneridae</taxon>
        <taxon>Pentapetalae</taxon>
        <taxon>rosids</taxon>
        <taxon>malvids</taxon>
        <taxon>Brassicales</taxon>
        <taxon>Brassicaceae</taxon>
        <taxon>Brassiceae</taxon>
        <taxon>Brassica</taxon>
    </lineage>
</organism>
<dbReference type="EMBL" id="JADBGQ010000003">
    <property type="protein sequence ID" value="KAG5403195.1"/>
    <property type="molecule type" value="Genomic_DNA"/>
</dbReference>
<evidence type="ECO:0000256" key="6">
    <source>
        <dbReference type="ARBA" id="ARBA00022490"/>
    </source>
</evidence>
<dbReference type="PANTHER" id="PTHR10758:SF1">
    <property type="entry name" value="COP9 SIGNALOSOME COMPLEX SUBUNIT 3"/>
    <property type="match status" value="1"/>
</dbReference>
<evidence type="ECO:0000256" key="3">
    <source>
        <dbReference type="ARBA" id="ARBA00007084"/>
    </source>
</evidence>
<evidence type="ECO:0000256" key="1">
    <source>
        <dbReference type="ARBA" id="ARBA00004123"/>
    </source>
</evidence>
<proteinExistence type="inferred from homology"/>
<keyword evidence="7" id="KW-0736">Signalosome</keyword>